<sequence>MRVLAACVVIAVTFTFFAEMEAETLGEMDSLQVKVPEILNNRVARQSYLNDYYDYSVGYPYHNYRYPNGYGYNGYRRNNHGYGIYGSYGQNRGGGWNGGAAYVAQRLLNTCYDVSFQALTWEISIRKFTITSMQKEPKKPYTYSPGISYCHSSAKNHVLYL</sequence>
<evidence type="ECO:0000256" key="1">
    <source>
        <dbReference type="SAM" id="SignalP"/>
    </source>
</evidence>
<dbReference type="EMBL" id="JXJN01000364">
    <property type="status" value="NOT_ANNOTATED_CDS"/>
    <property type="molecule type" value="Genomic_DNA"/>
</dbReference>
<protein>
    <submittedName>
        <fullName evidence="2">Uncharacterized protein</fullName>
    </submittedName>
</protein>
<evidence type="ECO:0000313" key="2">
    <source>
        <dbReference type="EnsemblMetazoa" id="GPPI001619-PA"/>
    </source>
</evidence>
<organism evidence="2 3">
    <name type="scientific">Glossina palpalis gambiensis</name>
    <dbReference type="NCBI Taxonomy" id="67801"/>
    <lineage>
        <taxon>Eukaryota</taxon>
        <taxon>Metazoa</taxon>
        <taxon>Ecdysozoa</taxon>
        <taxon>Arthropoda</taxon>
        <taxon>Hexapoda</taxon>
        <taxon>Insecta</taxon>
        <taxon>Pterygota</taxon>
        <taxon>Neoptera</taxon>
        <taxon>Endopterygota</taxon>
        <taxon>Diptera</taxon>
        <taxon>Brachycera</taxon>
        <taxon>Muscomorpha</taxon>
        <taxon>Hippoboscoidea</taxon>
        <taxon>Glossinidae</taxon>
        <taxon>Glossina</taxon>
    </lineage>
</organism>
<dbReference type="EnsemblMetazoa" id="GPPI001619-RA">
    <property type="protein sequence ID" value="GPPI001619-PA"/>
    <property type="gene ID" value="GPPI001619"/>
</dbReference>
<proteinExistence type="predicted"/>
<dbReference type="VEuPathDB" id="VectorBase:GPPI001619"/>
<reference evidence="2" key="2">
    <citation type="submission" date="2020-05" db="UniProtKB">
        <authorList>
            <consortium name="EnsemblMetazoa"/>
        </authorList>
    </citation>
    <scope>IDENTIFICATION</scope>
    <source>
        <strain evidence="2">IAEA</strain>
    </source>
</reference>
<dbReference type="Proteomes" id="UP000092460">
    <property type="component" value="Unassembled WGS sequence"/>
</dbReference>
<feature type="chain" id="PRO_5008403966" evidence="1">
    <location>
        <begin position="23"/>
        <end position="161"/>
    </location>
</feature>
<keyword evidence="1" id="KW-0732">Signal</keyword>
<accession>A0A1B0AM85</accession>
<evidence type="ECO:0000313" key="3">
    <source>
        <dbReference type="Proteomes" id="UP000092460"/>
    </source>
</evidence>
<reference evidence="3" key="1">
    <citation type="submission" date="2015-01" db="EMBL/GenBank/DDBJ databases">
        <authorList>
            <person name="Aksoy S."/>
            <person name="Warren W."/>
            <person name="Wilson R.K."/>
        </authorList>
    </citation>
    <scope>NUCLEOTIDE SEQUENCE [LARGE SCALE GENOMIC DNA]</scope>
    <source>
        <strain evidence="3">IAEA</strain>
    </source>
</reference>
<feature type="signal peptide" evidence="1">
    <location>
        <begin position="1"/>
        <end position="22"/>
    </location>
</feature>
<name>A0A1B0AM85_9MUSC</name>
<dbReference type="AlphaFoldDB" id="A0A1B0AM85"/>
<keyword evidence="3" id="KW-1185">Reference proteome</keyword>